<accession>A0A6L9ELX9</accession>
<evidence type="ECO:0000313" key="6">
    <source>
        <dbReference type="EMBL" id="NAS17567.1"/>
    </source>
</evidence>
<evidence type="ECO:0000256" key="1">
    <source>
        <dbReference type="ARBA" id="ARBA00004196"/>
    </source>
</evidence>
<dbReference type="Gene3D" id="3.40.190.10">
    <property type="entry name" value="Periplasmic binding protein-like II"/>
    <property type="match status" value="1"/>
</dbReference>
<evidence type="ECO:0000256" key="2">
    <source>
        <dbReference type="ARBA" id="ARBA00008520"/>
    </source>
</evidence>
<dbReference type="CDD" id="cd13585">
    <property type="entry name" value="PBP2_TMBP_like"/>
    <property type="match status" value="1"/>
</dbReference>
<dbReference type="InterPro" id="IPR050490">
    <property type="entry name" value="Bact_solute-bd_prot1"/>
</dbReference>
<protein>
    <submittedName>
        <fullName evidence="6">Extracellular solute-binding protein</fullName>
    </submittedName>
</protein>
<feature type="signal peptide" evidence="5">
    <location>
        <begin position="1"/>
        <end position="23"/>
    </location>
</feature>
<gene>
    <name evidence="6" type="ORF">GND98_006705</name>
</gene>
<dbReference type="InterPro" id="IPR006059">
    <property type="entry name" value="SBP"/>
</dbReference>
<dbReference type="PANTHER" id="PTHR43649">
    <property type="entry name" value="ARABINOSE-BINDING PROTEIN-RELATED"/>
    <property type="match status" value="1"/>
</dbReference>
<proteinExistence type="inferred from homology"/>
<evidence type="ECO:0000313" key="7">
    <source>
        <dbReference type="Proteomes" id="UP000474042"/>
    </source>
</evidence>
<keyword evidence="4 5" id="KW-0732">Signal</keyword>
<name>A0A6L9ELX9_CLOBU</name>
<keyword evidence="3" id="KW-0813">Transport</keyword>
<reference evidence="6 7" key="1">
    <citation type="submission" date="2020-01" db="EMBL/GenBank/DDBJ databases">
        <title>Genome sequence of a 1,3-propanediol producer, Clostridium butyricum S3.</title>
        <authorList>
            <person name="Zhou J."/>
        </authorList>
    </citation>
    <scope>NUCLEOTIDE SEQUENCE [LARGE SCALE GENOMIC DNA]</scope>
    <source>
        <strain evidence="6 7">S3</strain>
    </source>
</reference>
<evidence type="ECO:0000256" key="4">
    <source>
        <dbReference type="ARBA" id="ARBA00022729"/>
    </source>
</evidence>
<sequence>MKKNIKKIISVVAATATITAILAGCGSTSKKSSDGNVTITYAIWDKNQEPGMTEIAEAFEEKNPGIKVNVEVTPWDQYWTKLEAGASAGTMPDVFWMHSNQQSKFASNNVLLDITDKIKVSSIVDMNMFPAELVDLYKNDGKNYAIPKDIDTIGLWYNKTMFDEAGISYPDETWTWNTLLDAAKKLTNPDKGIYGLAAPLNLQEGIDNFIYQNGGEVLSQDKKESLWDTPEVKEAVQWYVDLSLKENVSPTQNQFSENSSVSFFESGKTAMSLHGSWMLSEFLSNEYVKENCDVAVLPKQKKQASIFNGLGNAIAAKTSHPEEAWKFVEFLGSEEANKIQAKSGAAIPAYKGTSDEWINLSKDFNLKAFTDMLKYAVIKPYSKETVKWQTIEEQTLTKAFTGEVSVSDICDEVDKKVTEVLQSEK</sequence>
<evidence type="ECO:0000256" key="3">
    <source>
        <dbReference type="ARBA" id="ARBA00022448"/>
    </source>
</evidence>
<comment type="subcellular location">
    <subcellularLocation>
        <location evidence="1">Cell envelope</location>
    </subcellularLocation>
</comment>
<comment type="caution">
    <text evidence="6">The sequence shown here is derived from an EMBL/GenBank/DDBJ whole genome shotgun (WGS) entry which is preliminary data.</text>
</comment>
<dbReference type="PANTHER" id="PTHR43649:SF31">
    <property type="entry name" value="SN-GLYCEROL-3-PHOSPHATE-BINDING PERIPLASMIC PROTEIN UGPB"/>
    <property type="match status" value="1"/>
</dbReference>
<dbReference type="GO" id="GO:0030313">
    <property type="term" value="C:cell envelope"/>
    <property type="evidence" value="ECO:0007669"/>
    <property type="project" value="UniProtKB-SubCell"/>
</dbReference>
<dbReference type="EMBL" id="WOFV02000015">
    <property type="protein sequence ID" value="NAS17567.1"/>
    <property type="molecule type" value="Genomic_DNA"/>
</dbReference>
<evidence type="ECO:0000256" key="5">
    <source>
        <dbReference type="SAM" id="SignalP"/>
    </source>
</evidence>
<feature type="chain" id="PRO_5038687174" evidence="5">
    <location>
        <begin position="24"/>
        <end position="425"/>
    </location>
</feature>
<dbReference type="SUPFAM" id="SSF53850">
    <property type="entry name" value="Periplasmic binding protein-like II"/>
    <property type="match status" value="1"/>
</dbReference>
<comment type="similarity">
    <text evidence="2">Belongs to the bacterial solute-binding protein 1 family.</text>
</comment>
<dbReference type="Pfam" id="PF01547">
    <property type="entry name" value="SBP_bac_1"/>
    <property type="match status" value="1"/>
</dbReference>
<organism evidence="6 7">
    <name type="scientific">Clostridium butyricum</name>
    <dbReference type="NCBI Taxonomy" id="1492"/>
    <lineage>
        <taxon>Bacteria</taxon>
        <taxon>Bacillati</taxon>
        <taxon>Bacillota</taxon>
        <taxon>Clostridia</taxon>
        <taxon>Eubacteriales</taxon>
        <taxon>Clostridiaceae</taxon>
        <taxon>Clostridium</taxon>
    </lineage>
</organism>
<dbReference type="PROSITE" id="PS51257">
    <property type="entry name" value="PROKAR_LIPOPROTEIN"/>
    <property type="match status" value="1"/>
</dbReference>
<dbReference type="Proteomes" id="UP000474042">
    <property type="component" value="Unassembled WGS sequence"/>
</dbReference>
<dbReference type="AlphaFoldDB" id="A0A6L9ELX9"/>